<evidence type="ECO:0000313" key="10">
    <source>
        <dbReference type="Proteomes" id="UP000244924"/>
    </source>
</evidence>
<name>A0A2R8BNG4_9RHOB</name>
<evidence type="ECO:0000256" key="7">
    <source>
        <dbReference type="SAM" id="SignalP"/>
    </source>
</evidence>
<keyword evidence="4" id="KW-0249">Electron transport</keyword>
<evidence type="ECO:0000256" key="1">
    <source>
        <dbReference type="ARBA" id="ARBA00022448"/>
    </source>
</evidence>
<dbReference type="EMBL" id="OMOQ01000005">
    <property type="protein sequence ID" value="SPH24912.1"/>
    <property type="molecule type" value="Genomic_DNA"/>
</dbReference>
<dbReference type="PANTHER" id="PTHR11961">
    <property type="entry name" value="CYTOCHROME C"/>
    <property type="match status" value="1"/>
</dbReference>
<accession>A0A2R8BNG4</accession>
<dbReference type="InterPro" id="IPR009056">
    <property type="entry name" value="Cyt_c-like_dom"/>
</dbReference>
<dbReference type="SUPFAM" id="SSF46626">
    <property type="entry name" value="Cytochrome c"/>
    <property type="match status" value="1"/>
</dbReference>
<keyword evidence="7" id="KW-0732">Signal</keyword>
<dbReference type="GO" id="GO:0046872">
    <property type="term" value="F:metal ion binding"/>
    <property type="evidence" value="ECO:0007669"/>
    <property type="project" value="UniProtKB-KW"/>
</dbReference>
<dbReference type="PRINTS" id="PR00604">
    <property type="entry name" value="CYTCHRMECIAB"/>
</dbReference>
<dbReference type="Gene3D" id="1.10.760.10">
    <property type="entry name" value="Cytochrome c-like domain"/>
    <property type="match status" value="1"/>
</dbReference>
<dbReference type="AlphaFoldDB" id="A0A2R8BNG4"/>
<dbReference type="PROSITE" id="PS51007">
    <property type="entry name" value="CYTC"/>
    <property type="match status" value="1"/>
</dbReference>
<feature type="chain" id="PRO_5015324815" evidence="7">
    <location>
        <begin position="26"/>
        <end position="134"/>
    </location>
</feature>
<organism evidence="9 10">
    <name type="scientific">Albidovulum aquaemixtae</name>
    <dbReference type="NCBI Taxonomy" id="1542388"/>
    <lineage>
        <taxon>Bacteria</taxon>
        <taxon>Pseudomonadati</taxon>
        <taxon>Pseudomonadota</taxon>
        <taxon>Alphaproteobacteria</taxon>
        <taxon>Rhodobacterales</taxon>
        <taxon>Paracoccaceae</taxon>
        <taxon>Albidovulum</taxon>
    </lineage>
</organism>
<evidence type="ECO:0000313" key="9">
    <source>
        <dbReference type="EMBL" id="SPH24912.1"/>
    </source>
</evidence>
<gene>
    <name evidence="9" type="ORF">DEA8626_03946</name>
</gene>
<feature type="signal peptide" evidence="7">
    <location>
        <begin position="1"/>
        <end position="25"/>
    </location>
</feature>
<dbReference type="GO" id="GO:0009055">
    <property type="term" value="F:electron transfer activity"/>
    <property type="evidence" value="ECO:0007669"/>
    <property type="project" value="InterPro"/>
</dbReference>
<evidence type="ECO:0000256" key="4">
    <source>
        <dbReference type="ARBA" id="ARBA00022982"/>
    </source>
</evidence>
<evidence type="ECO:0000256" key="5">
    <source>
        <dbReference type="ARBA" id="ARBA00023004"/>
    </source>
</evidence>
<feature type="domain" description="Cytochrome c" evidence="8">
    <location>
        <begin position="29"/>
        <end position="132"/>
    </location>
</feature>
<evidence type="ECO:0000256" key="2">
    <source>
        <dbReference type="ARBA" id="ARBA00022617"/>
    </source>
</evidence>
<dbReference type="InterPro" id="IPR002327">
    <property type="entry name" value="Cyt_c_1A/1B"/>
</dbReference>
<keyword evidence="5 6" id="KW-0408">Iron</keyword>
<dbReference type="RefSeq" id="WP_181366528.1">
    <property type="nucleotide sequence ID" value="NZ_OMOQ01000005.1"/>
</dbReference>
<sequence>MTLETAMRRLAGVLLIAAGTVAAQAQEAGDAANGEKVFRKCKACHDVGEDAKAKVGPPLNGVIGRPAAAYEDFAYSDAMKTAAADGLVWSPETIAELLEKPKDFVPGTKMTFAGLRKEEERADVIAYLATFADE</sequence>
<evidence type="ECO:0000256" key="6">
    <source>
        <dbReference type="PROSITE-ProRule" id="PRU00433"/>
    </source>
</evidence>
<dbReference type="InterPro" id="IPR036909">
    <property type="entry name" value="Cyt_c-like_dom_sf"/>
</dbReference>
<dbReference type="GO" id="GO:0020037">
    <property type="term" value="F:heme binding"/>
    <property type="evidence" value="ECO:0007669"/>
    <property type="project" value="InterPro"/>
</dbReference>
<proteinExistence type="predicted"/>
<keyword evidence="2 6" id="KW-0349">Heme</keyword>
<protein>
    <submittedName>
        <fullName evidence="9">Cytochrome c2</fullName>
    </submittedName>
</protein>
<keyword evidence="1" id="KW-0813">Transport</keyword>
<dbReference type="Proteomes" id="UP000244924">
    <property type="component" value="Unassembled WGS sequence"/>
</dbReference>
<reference evidence="9 10" key="1">
    <citation type="submission" date="2018-03" db="EMBL/GenBank/DDBJ databases">
        <authorList>
            <person name="Keele B.F."/>
        </authorList>
    </citation>
    <scope>NUCLEOTIDE SEQUENCE [LARGE SCALE GENOMIC DNA]</scope>
    <source>
        <strain evidence="9 10">CECT 8626</strain>
    </source>
</reference>
<evidence type="ECO:0000256" key="3">
    <source>
        <dbReference type="ARBA" id="ARBA00022723"/>
    </source>
</evidence>
<evidence type="ECO:0000259" key="8">
    <source>
        <dbReference type="PROSITE" id="PS51007"/>
    </source>
</evidence>
<keyword evidence="10" id="KW-1185">Reference proteome</keyword>
<keyword evidence="3 6" id="KW-0479">Metal-binding</keyword>
<dbReference type="Pfam" id="PF00034">
    <property type="entry name" value="Cytochrom_C"/>
    <property type="match status" value="1"/>
</dbReference>